<sequence length="435" mass="49493">MSEPQVYNKLIRLYLMQPKMNKAIPVRITRSLLKSIRVNISLAQTKMTQLQTKSEMPIYSFLLGPELPLLKKKSNASKNISMAGGNVLILFSDGGESKSTSNLNAFIEKFGIYVNNDCVVRTCYFKYFHPKEAYIQQGVINQEIVRVINGEQRETRKNKASTPYLQGVIEMEDTEINNQSGLDFVYPNGATLIVKDKAFPILSTGPMSYPCEKPIMAVNQEKGKLVVVGSTDIFNDEYFEKDDNQKIFDFLLKFFLTKEVEFDKKTPFAENDCKNAPDIAELSDKLKSCLQESEELPKDVTTLFDSTLFKFDLDLIPDAVKLYETLQVKHEPLTLIVPQFETPLLGLQPAVFPPIPRELPPPPLELFDLDEEFASEKTRLAQLTNKCTNEDLEYYVKEAGDIIGITDKLKNRQKAQSVIHYVLENLINFKKLNQG</sequence>
<evidence type="ECO:0000259" key="2">
    <source>
        <dbReference type="Pfam" id="PF23352"/>
    </source>
</evidence>
<dbReference type="Pfam" id="PF21178">
    <property type="entry name" value="Itf52_C"/>
    <property type="match status" value="1"/>
</dbReference>
<dbReference type="GeneID" id="5016375"/>
<name>A0BXC6_PARTE</name>
<dbReference type="HOGENOM" id="CLU_027692_0_0_1"/>
<dbReference type="Pfam" id="PF23352">
    <property type="entry name" value="IFT52_central"/>
    <property type="match status" value="1"/>
</dbReference>
<dbReference type="InParanoid" id="A0BXC6"/>
<feature type="domain" description="IFT52 central" evidence="2">
    <location>
        <begin position="282"/>
        <end position="362"/>
    </location>
</feature>
<dbReference type="RefSeq" id="XP_001430591.1">
    <property type="nucleotide sequence ID" value="XM_001430554.2"/>
</dbReference>
<dbReference type="InterPro" id="IPR039975">
    <property type="entry name" value="IFT52"/>
</dbReference>
<dbReference type="KEGG" id="ptm:GSPATT00033046001"/>
<dbReference type="Proteomes" id="UP000000600">
    <property type="component" value="Unassembled WGS sequence"/>
</dbReference>
<dbReference type="GO" id="GO:0005929">
    <property type="term" value="C:cilium"/>
    <property type="evidence" value="ECO:0000318"/>
    <property type="project" value="GO_Central"/>
</dbReference>
<evidence type="ECO:0000259" key="1">
    <source>
        <dbReference type="Pfam" id="PF21178"/>
    </source>
</evidence>
<evidence type="ECO:0000313" key="4">
    <source>
        <dbReference type="EMBL" id="CAK63193.1"/>
    </source>
</evidence>
<dbReference type="PANTHER" id="PTHR12969">
    <property type="entry name" value="NGD5/OSM-6/IFT52"/>
    <property type="match status" value="1"/>
</dbReference>
<keyword evidence="5" id="KW-1185">Reference proteome</keyword>
<protein>
    <submittedName>
        <fullName evidence="4">Uncharacterized protein</fullName>
    </submittedName>
</protein>
<dbReference type="GO" id="GO:0030992">
    <property type="term" value="C:intraciliary transport particle B"/>
    <property type="evidence" value="ECO:0000318"/>
    <property type="project" value="GO_Central"/>
</dbReference>
<dbReference type="EMBL" id="CT868024">
    <property type="protein sequence ID" value="CAK63193.1"/>
    <property type="molecule type" value="Genomic_DNA"/>
</dbReference>
<dbReference type="InterPro" id="IPR055460">
    <property type="entry name" value="IFT52_central"/>
</dbReference>
<gene>
    <name evidence="4" type="ORF">GSPATT00033046001</name>
</gene>
<feature type="domain" description="IFT52 GIFT" evidence="3">
    <location>
        <begin position="60"/>
        <end position="264"/>
    </location>
</feature>
<dbReference type="InterPro" id="IPR055458">
    <property type="entry name" value="IFT52_GIFT"/>
</dbReference>
<dbReference type="OMA" id="ISEYTMI"/>
<dbReference type="GO" id="GO:0042073">
    <property type="term" value="P:intraciliary transport"/>
    <property type="evidence" value="ECO:0000318"/>
    <property type="project" value="GO_Central"/>
</dbReference>
<evidence type="ECO:0000313" key="5">
    <source>
        <dbReference type="Proteomes" id="UP000000600"/>
    </source>
</evidence>
<dbReference type="GO" id="GO:0060271">
    <property type="term" value="P:cilium assembly"/>
    <property type="evidence" value="ECO:0000318"/>
    <property type="project" value="GO_Central"/>
</dbReference>
<dbReference type="STRING" id="5888.A0BXC6"/>
<dbReference type="OrthoDB" id="10259368at2759"/>
<dbReference type="Gene3D" id="6.10.250.2800">
    <property type="match status" value="1"/>
</dbReference>
<dbReference type="AlphaFoldDB" id="A0BXC6"/>
<dbReference type="PANTHER" id="PTHR12969:SF7">
    <property type="entry name" value="INTRAFLAGELLAR TRANSPORT PROTEIN 52 HOMOLOG"/>
    <property type="match status" value="1"/>
</dbReference>
<dbReference type="Pfam" id="PF23355">
    <property type="entry name" value="IFT52_GIFT"/>
    <property type="match status" value="1"/>
</dbReference>
<dbReference type="GO" id="GO:0005814">
    <property type="term" value="C:centriole"/>
    <property type="evidence" value="ECO:0000318"/>
    <property type="project" value="GO_Central"/>
</dbReference>
<dbReference type="eggNOG" id="KOG3861">
    <property type="taxonomic scope" value="Eukaryota"/>
</dbReference>
<dbReference type="InterPro" id="IPR048643">
    <property type="entry name" value="Itf52_C"/>
</dbReference>
<reference evidence="4 5" key="1">
    <citation type="journal article" date="2006" name="Nature">
        <title>Global trends of whole-genome duplications revealed by the ciliate Paramecium tetraurelia.</title>
        <authorList>
            <consortium name="Genoscope"/>
            <person name="Aury J.-M."/>
            <person name="Jaillon O."/>
            <person name="Duret L."/>
            <person name="Noel B."/>
            <person name="Jubin C."/>
            <person name="Porcel B.M."/>
            <person name="Segurens B."/>
            <person name="Daubin V."/>
            <person name="Anthouard V."/>
            <person name="Aiach N."/>
            <person name="Arnaiz O."/>
            <person name="Billaut A."/>
            <person name="Beisson J."/>
            <person name="Blanc I."/>
            <person name="Bouhouche K."/>
            <person name="Camara F."/>
            <person name="Duharcourt S."/>
            <person name="Guigo R."/>
            <person name="Gogendeau D."/>
            <person name="Katinka M."/>
            <person name="Keller A.-M."/>
            <person name="Kissmehl R."/>
            <person name="Klotz C."/>
            <person name="Koll F."/>
            <person name="Le Moue A."/>
            <person name="Lepere C."/>
            <person name="Malinsky S."/>
            <person name="Nowacki M."/>
            <person name="Nowak J.K."/>
            <person name="Plattner H."/>
            <person name="Poulain J."/>
            <person name="Ruiz F."/>
            <person name="Serrano V."/>
            <person name="Zagulski M."/>
            <person name="Dessen P."/>
            <person name="Betermier M."/>
            <person name="Weissenbach J."/>
            <person name="Scarpelli C."/>
            <person name="Schachter V."/>
            <person name="Sperling L."/>
            <person name="Meyer E."/>
            <person name="Cohen J."/>
            <person name="Wincker P."/>
        </authorList>
    </citation>
    <scope>NUCLEOTIDE SEQUENCE [LARGE SCALE GENOMIC DNA]</scope>
    <source>
        <strain evidence="4 5">Stock d4-2</strain>
    </source>
</reference>
<evidence type="ECO:0000259" key="3">
    <source>
        <dbReference type="Pfam" id="PF23355"/>
    </source>
</evidence>
<feature type="domain" description="Intraflagellar transport protein 52 C-terminal" evidence="1">
    <location>
        <begin position="373"/>
        <end position="423"/>
    </location>
</feature>
<proteinExistence type="predicted"/>
<accession>A0BXC6</accession>
<organism evidence="4 5">
    <name type="scientific">Paramecium tetraurelia</name>
    <dbReference type="NCBI Taxonomy" id="5888"/>
    <lineage>
        <taxon>Eukaryota</taxon>
        <taxon>Sar</taxon>
        <taxon>Alveolata</taxon>
        <taxon>Ciliophora</taxon>
        <taxon>Intramacronucleata</taxon>
        <taxon>Oligohymenophorea</taxon>
        <taxon>Peniculida</taxon>
        <taxon>Parameciidae</taxon>
        <taxon>Paramecium</taxon>
    </lineage>
</organism>
<dbReference type="CDD" id="cd23683">
    <property type="entry name" value="IFT52_CTD"/>
    <property type="match status" value="1"/>
</dbReference>